<evidence type="ECO:0000313" key="6">
    <source>
        <dbReference type="EMBL" id="MFD1719552.1"/>
    </source>
</evidence>
<dbReference type="CDD" id="cd03215">
    <property type="entry name" value="ABC_Carb_Monos_II"/>
    <property type="match status" value="1"/>
</dbReference>
<organism evidence="6 7">
    <name type="scientific">Georgenia deserti</name>
    <dbReference type="NCBI Taxonomy" id="2093781"/>
    <lineage>
        <taxon>Bacteria</taxon>
        <taxon>Bacillati</taxon>
        <taxon>Actinomycetota</taxon>
        <taxon>Actinomycetes</taxon>
        <taxon>Micrococcales</taxon>
        <taxon>Bogoriellaceae</taxon>
        <taxon>Georgenia</taxon>
    </lineage>
</organism>
<evidence type="ECO:0000256" key="1">
    <source>
        <dbReference type="ARBA" id="ARBA00022448"/>
    </source>
</evidence>
<dbReference type="InterPro" id="IPR050107">
    <property type="entry name" value="ABC_carbohydrate_import_ATPase"/>
</dbReference>
<evidence type="ECO:0000256" key="4">
    <source>
        <dbReference type="ARBA" id="ARBA00022840"/>
    </source>
</evidence>
<dbReference type="EMBL" id="JBHUEE010000011">
    <property type="protein sequence ID" value="MFD1719552.1"/>
    <property type="molecule type" value="Genomic_DNA"/>
</dbReference>
<gene>
    <name evidence="6" type="ORF">ACFSE6_17040</name>
</gene>
<dbReference type="InterPro" id="IPR003439">
    <property type="entry name" value="ABC_transporter-like_ATP-bd"/>
</dbReference>
<dbReference type="InterPro" id="IPR027417">
    <property type="entry name" value="P-loop_NTPase"/>
</dbReference>
<protein>
    <submittedName>
        <fullName evidence="6">Sugar ABC transporter ATP-binding protein</fullName>
    </submittedName>
</protein>
<dbReference type="PROSITE" id="PS00211">
    <property type="entry name" value="ABC_TRANSPORTER_1"/>
    <property type="match status" value="1"/>
</dbReference>
<dbReference type="InterPro" id="IPR003593">
    <property type="entry name" value="AAA+_ATPase"/>
</dbReference>
<keyword evidence="4 6" id="KW-0067">ATP-binding</keyword>
<feature type="domain" description="ABC transporter" evidence="5">
    <location>
        <begin position="9"/>
        <end position="245"/>
    </location>
</feature>
<keyword evidence="3" id="KW-0547">Nucleotide-binding</keyword>
<sequence length="514" mass="54796">MSEAAPPRLRMEGIAKSFGGVRALRGVDLTVHDGEVLALLGENGAGKSTLMNVLSGVVVPDAGRIVVDGTEHRFSSPADAQRAGVAMIHQELDLVPQGTVAGNIFLGDEPRRAIGLADRSAMRERAGALLSDLGIDIDPDTQVQSLRVGEQQMVAIAKALRLEARILVMDEPTSALSDAEVRTLFALLPVLRRQGVAVIYISHRLDEITEIADRATVLRDGEHVGTVDIAGADPSEVIRLMIGRSVEEIFPRRPAPAGDVRLTVRGLAVPRDPLSPRREPAGIDLEVRRGEILGLAGLLGSGRTELLEALYGLAGEKLTGTVEIDGSPVRLTSPRRALRLGIGLVPEDRRAAGLVMQQSVGANIVLSALRELARLGLRRRSGERSAVRASIERLSIKTPTGEAIVGTLSGGNQQKVVFARNLLREPRILLLDEPTRGVDIGAKSEVYHLLADLTETGLSVLVASSEVGELVGLCDRIAVLRGGRVVDTFDRSEADEETILAAAALPTERETEAV</sequence>
<evidence type="ECO:0000256" key="3">
    <source>
        <dbReference type="ARBA" id="ARBA00022741"/>
    </source>
</evidence>
<proteinExistence type="predicted"/>
<reference evidence="7" key="1">
    <citation type="journal article" date="2019" name="Int. J. Syst. Evol. Microbiol.">
        <title>The Global Catalogue of Microorganisms (GCM) 10K type strain sequencing project: providing services to taxonomists for standard genome sequencing and annotation.</title>
        <authorList>
            <consortium name="The Broad Institute Genomics Platform"/>
            <consortium name="The Broad Institute Genome Sequencing Center for Infectious Disease"/>
            <person name="Wu L."/>
            <person name="Ma J."/>
        </authorList>
    </citation>
    <scope>NUCLEOTIDE SEQUENCE [LARGE SCALE GENOMIC DNA]</scope>
    <source>
        <strain evidence="7">JCM 17130</strain>
    </source>
</reference>
<accession>A0ABW4L8K9</accession>
<name>A0ABW4L8K9_9MICO</name>
<evidence type="ECO:0000313" key="7">
    <source>
        <dbReference type="Proteomes" id="UP001597277"/>
    </source>
</evidence>
<keyword evidence="2" id="KW-0677">Repeat</keyword>
<dbReference type="SMART" id="SM00382">
    <property type="entry name" value="AAA"/>
    <property type="match status" value="2"/>
</dbReference>
<evidence type="ECO:0000259" key="5">
    <source>
        <dbReference type="PROSITE" id="PS50893"/>
    </source>
</evidence>
<dbReference type="SUPFAM" id="SSF52540">
    <property type="entry name" value="P-loop containing nucleoside triphosphate hydrolases"/>
    <property type="match status" value="2"/>
</dbReference>
<dbReference type="CDD" id="cd03216">
    <property type="entry name" value="ABC_Carb_Monos_I"/>
    <property type="match status" value="1"/>
</dbReference>
<dbReference type="Gene3D" id="3.40.50.300">
    <property type="entry name" value="P-loop containing nucleotide triphosphate hydrolases"/>
    <property type="match status" value="2"/>
</dbReference>
<comment type="caution">
    <text evidence="6">The sequence shown here is derived from an EMBL/GenBank/DDBJ whole genome shotgun (WGS) entry which is preliminary data.</text>
</comment>
<dbReference type="Proteomes" id="UP001597277">
    <property type="component" value="Unassembled WGS sequence"/>
</dbReference>
<dbReference type="Pfam" id="PF00005">
    <property type="entry name" value="ABC_tran"/>
    <property type="match status" value="2"/>
</dbReference>
<dbReference type="PROSITE" id="PS50893">
    <property type="entry name" value="ABC_TRANSPORTER_2"/>
    <property type="match status" value="2"/>
</dbReference>
<dbReference type="PANTHER" id="PTHR43790">
    <property type="entry name" value="CARBOHYDRATE TRANSPORT ATP-BINDING PROTEIN MG119-RELATED"/>
    <property type="match status" value="1"/>
</dbReference>
<dbReference type="GO" id="GO:0005524">
    <property type="term" value="F:ATP binding"/>
    <property type="evidence" value="ECO:0007669"/>
    <property type="project" value="UniProtKB-KW"/>
</dbReference>
<dbReference type="PANTHER" id="PTHR43790:SF9">
    <property type="entry name" value="GALACTOFURANOSE TRANSPORTER ATP-BINDING PROTEIN YTFR"/>
    <property type="match status" value="1"/>
</dbReference>
<keyword evidence="7" id="KW-1185">Reference proteome</keyword>
<dbReference type="RefSeq" id="WP_388010080.1">
    <property type="nucleotide sequence ID" value="NZ_JBHUEE010000011.1"/>
</dbReference>
<dbReference type="InterPro" id="IPR017871">
    <property type="entry name" value="ABC_transporter-like_CS"/>
</dbReference>
<feature type="domain" description="ABC transporter" evidence="5">
    <location>
        <begin position="264"/>
        <end position="507"/>
    </location>
</feature>
<keyword evidence="1" id="KW-0813">Transport</keyword>
<evidence type="ECO:0000256" key="2">
    <source>
        <dbReference type="ARBA" id="ARBA00022737"/>
    </source>
</evidence>